<gene>
    <name evidence="3" type="ORF">ACIBG2_28725</name>
</gene>
<feature type="domain" description="DUF7737" evidence="2">
    <location>
        <begin position="693"/>
        <end position="796"/>
    </location>
</feature>
<dbReference type="Pfam" id="PF13569">
    <property type="entry name" value="DUF4132"/>
    <property type="match status" value="1"/>
</dbReference>
<reference evidence="3 4" key="1">
    <citation type="submission" date="2024-10" db="EMBL/GenBank/DDBJ databases">
        <title>The Natural Products Discovery Center: Release of the First 8490 Sequenced Strains for Exploring Actinobacteria Biosynthetic Diversity.</title>
        <authorList>
            <person name="Kalkreuter E."/>
            <person name="Kautsar S.A."/>
            <person name="Yang D."/>
            <person name="Bader C.D."/>
            <person name="Teijaro C.N."/>
            <person name="Fluegel L."/>
            <person name="Davis C.M."/>
            <person name="Simpson J.R."/>
            <person name="Lauterbach L."/>
            <person name="Steele A.D."/>
            <person name="Gui C."/>
            <person name="Meng S."/>
            <person name="Li G."/>
            <person name="Viehrig K."/>
            <person name="Ye F."/>
            <person name="Su P."/>
            <person name="Kiefer A.F."/>
            <person name="Nichols A."/>
            <person name="Cepeda A.J."/>
            <person name="Yan W."/>
            <person name="Fan B."/>
            <person name="Jiang Y."/>
            <person name="Adhikari A."/>
            <person name="Zheng C.-J."/>
            <person name="Schuster L."/>
            <person name="Cowan T.M."/>
            <person name="Smanski M.J."/>
            <person name="Chevrette M.G."/>
            <person name="De Carvalho L.P.S."/>
            <person name="Shen B."/>
        </authorList>
    </citation>
    <scope>NUCLEOTIDE SEQUENCE [LARGE SCALE GENOMIC DNA]</scope>
    <source>
        <strain evidence="3 4">NPDC050545</strain>
    </source>
</reference>
<protein>
    <submittedName>
        <fullName evidence="3">DUF4132 domain-containing protein</fullName>
    </submittedName>
</protein>
<keyword evidence="4" id="KW-1185">Reference proteome</keyword>
<dbReference type="Pfam" id="PF24879">
    <property type="entry name" value="DUF7737"/>
    <property type="match status" value="1"/>
</dbReference>
<dbReference type="EMBL" id="JBITGY010000008">
    <property type="protein sequence ID" value="MFI6501394.1"/>
    <property type="molecule type" value="Genomic_DNA"/>
</dbReference>
<dbReference type="InterPro" id="IPR056639">
    <property type="entry name" value="DUF7737"/>
</dbReference>
<comment type="caution">
    <text evidence="3">The sequence shown here is derived from an EMBL/GenBank/DDBJ whole genome shotgun (WGS) entry which is preliminary data.</text>
</comment>
<proteinExistence type="predicted"/>
<dbReference type="RefSeq" id="WP_397085944.1">
    <property type="nucleotide sequence ID" value="NZ_JBITGY010000008.1"/>
</dbReference>
<organism evidence="3 4">
    <name type="scientific">Nonomuraea typhae</name>
    <dbReference type="NCBI Taxonomy" id="2603600"/>
    <lineage>
        <taxon>Bacteria</taxon>
        <taxon>Bacillati</taxon>
        <taxon>Actinomycetota</taxon>
        <taxon>Actinomycetes</taxon>
        <taxon>Streptosporangiales</taxon>
        <taxon>Streptosporangiaceae</taxon>
        <taxon>Nonomuraea</taxon>
    </lineage>
</organism>
<evidence type="ECO:0000259" key="1">
    <source>
        <dbReference type="Pfam" id="PF13569"/>
    </source>
</evidence>
<feature type="domain" description="DUF4132" evidence="1">
    <location>
        <begin position="398"/>
        <end position="576"/>
    </location>
</feature>
<sequence>MGVLDHFPQSYGYLLHHRAEGLPRELFARYDAGGRPGADEAGRRAFGIWAHLLLSLGDRGGHEHPGEVLRLVREVAADGDIPWTFEDTRLLWEIADALSSCGHTSHAELYRIPLAAIATLGYPERRRILGEAPPWHPARRSPGRAALRKDLARVLTEPAEHGPAGVVRSLVWDGDPIARAMAGKHAARLAHPAVLPLLKHWRKAKANRPSELWLAKVRTLLTGDGVAVLREILSSVATHRESREPDGRVFLARPTALPLRGMLWTCEVIDAPWVSTLLGDVAINCGIGRNGTGGAAVCRNERLANAALNVLAKRGDLDTAGVLARVRAKLRRPALLAKASAALDAVAVQAGLSHEQLVDRTVPAFGLGPDGVREEQVGDCVVRLEADGPVLRFVNASGRVVKSAPQSIRKDPAFADLKATLKDLKRTQAAERLRLEQMLVVERELSWEEAGQYFFDHPVIGPCTRALIWRLPDGFAGLPVKSGGGWTLTGAGGSSVRPSADTPVRLWHPIQESAERVRGWRDHLLERGLRQPFKQAFREVYLLTPAEERTLTHSDRFKGHFVRYGQAKALLEQRGWSGLSIGHWDYEGDGDVGAAVKTLGGWQVSWAMRVASDPRHDAWGTASCAATGEIRFRRADVLGDAPLTEVPPLVLSELLRDADLAVGVGSLGLDQQAAAGHDGYWQSYGFGELSETARTRRDALARLLPRLKIADRAELTDRFLRVRGQLRTYRIHLGSGNILMEPNDAYLCIVPGRDRSAASVFLPFEEDGGMLSVILSKAFLLADDARISDPSITRQLVAT</sequence>
<name>A0ABW7Z3V1_9ACTN</name>
<evidence type="ECO:0000313" key="4">
    <source>
        <dbReference type="Proteomes" id="UP001612741"/>
    </source>
</evidence>
<evidence type="ECO:0000259" key="2">
    <source>
        <dbReference type="Pfam" id="PF24879"/>
    </source>
</evidence>
<accession>A0ABW7Z3V1</accession>
<dbReference type="Proteomes" id="UP001612741">
    <property type="component" value="Unassembled WGS sequence"/>
</dbReference>
<dbReference type="InterPro" id="IPR025406">
    <property type="entry name" value="DUF4132"/>
</dbReference>
<evidence type="ECO:0000313" key="3">
    <source>
        <dbReference type="EMBL" id="MFI6501394.1"/>
    </source>
</evidence>